<dbReference type="Gene3D" id="2.60.120.260">
    <property type="entry name" value="Galactose-binding domain-like"/>
    <property type="match status" value="3"/>
</dbReference>
<evidence type="ECO:0000313" key="6">
    <source>
        <dbReference type="Proteomes" id="UP001148018"/>
    </source>
</evidence>
<reference evidence="5" key="1">
    <citation type="submission" date="2022-07" db="EMBL/GenBank/DDBJ databases">
        <title>Chromosome-level genome of Muraenolepis orangiensis.</title>
        <authorList>
            <person name="Kim J."/>
        </authorList>
    </citation>
    <scope>NUCLEOTIDE SEQUENCE</scope>
    <source>
        <strain evidence="5">KU_S4_2022</strain>
        <tissue evidence="5">Muscle</tissue>
    </source>
</reference>
<dbReference type="InterPro" id="IPR001304">
    <property type="entry name" value="C-type_lectin-like"/>
</dbReference>
<dbReference type="SUPFAM" id="SSF49785">
    <property type="entry name" value="Galactose-binding domain-like"/>
    <property type="match status" value="3"/>
</dbReference>
<dbReference type="PANTHER" id="PTHR45784">
    <property type="entry name" value="C-TYPE LECTIN DOMAIN FAMILY 20 MEMBER A-RELATED"/>
    <property type="match status" value="1"/>
</dbReference>
<dbReference type="Pfam" id="PF22633">
    <property type="entry name" value="F5_F8_type_C_2"/>
    <property type="match status" value="3"/>
</dbReference>
<dbReference type="InterPro" id="IPR016186">
    <property type="entry name" value="C-type_lectin-like/link_sf"/>
</dbReference>
<keyword evidence="2" id="KW-0106">Calcium</keyword>
<evidence type="ECO:0000259" key="4">
    <source>
        <dbReference type="PROSITE" id="PS50041"/>
    </source>
</evidence>
<evidence type="ECO:0000256" key="1">
    <source>
        <dbReference type="ARBA" id="ARBA00022723"/>
    </source>
</evidence>
<dbReference type="InterPro" id="IPR016187">
    <property type="entry name" value="CTDL_fold"/>
</dbReference>
<dbReference type="SMART" id="SM00607">
    <property type="entry name" value="FTP"/>
    <property type="match status" value="2"/>
</dbReference>
<evidence type="ECO:0000256" key="2">
    <source>
        <dbReference type="ARBA" id="ARBA00022837"/>
    </source>
</evidence>
<proteinExistence type="predicted"/>
<dbReference type="PANTHER" id="PTHR45784:SF3">
    <property type="entry name" value="C-TYPE LECTIN DOMAIN FAMILY 4 MEMBER K-LIKE-RELATED"/>
    <property type="match status" value="1"/>
</dbReference>
<gene>
    <name evidence="5" type="ORF">NHX12_014025</name>
</gene>
<dbReference type="Pfam" id="PF00059">
    <property type="entry name" value="Lectin_C"/>
    <property type="match status" value="2"/>
</dbReference>
<dbReference type="AlphaFoldDB" id="A0A9Q0DAP7"/>
<keyword evidence="3" id="KW-1015">Disulfide bond</keyword>
<dbReference type="InterPro" id="IPR006585">
    <property type="entry name" value="FTP1"/>
</dbReference>
<name>A0A9Q0DAP7_9TELE</name>
<protein>
    <recommendedName>
        <fullName evidence="4">C-type lectin domain-containing protein</fullName>
    </recommendedName>
</protein>
<keyword evidence="6" id="KW-1185">Reference proteome</keyword>
<dbReference type="SMART" id="SM00034">
    <property type="entry name" value="CLECT"/>
    <property type="match status" value="2"/>
</dbReference>
<keyword evidence="1" id="KW-0479">Metal-binding</keyword>
<dbReference type="PROSITE" id="PS50041">
    <property type="entry name" value="C_TYPE_LECTIN_2"/>
    <property type="match status" value="2"/>
</dbReference>
<organism evidence="5 6">
    <name type="scientific">Muraenolepis orangiensis</name>
    <name type="common">Patagonian moray cod</name>
    <dbReference type="NCBI Taxonomy" id="630683"/>
    <lineage>
        <taxon>Eukaryota</taxon>
        <taxon>Metazoa</taxon>
        <taxon>Chordata</taxon>
        <taxon>Craniata</taxon>
        <taxon>Vertebrata</taxon>
        <taxon>Euteleostomi</taxon>
        <taxon>Actinopterygii</taxon>
        <taxon>Neopterygii</taxon>
        <taxon>Teleostei</taxon>
        <taxon>Neoteleostei</taxon>
        <taxon>Acanthomorphata</taxon>
        <taxon>Zeiogadaria</taxon>
        <taxon>Gadariae</taxon>
        <taxon>Gadiformes</taxon>
        <taxon>Muraenolepidoidei</taxon>
        <taxon>Muraenolepididae</taxon>
        <taxon>Muraenolepis</taxon>
    </lineage>
</organism>
<dbReference type="OrthoDB" id="6369810at2759"/>
<dbReference type="EMBL" id="JANIIK010000118">
    <property type="protein sequence ID" value="KAJ3585304.1"/>
    <property type="molecule type" value="Genomic_DNA"/>
</dbReference>
<feature type="domain" description="C-type lectin" evidence="4">
    <location>
        <begin position="536"/>
        <end position="635"/>
    </location>
</feature>
<accession>A0A9Q0DAP7</accession>
<comment type="caution">
    <text evidence="5">The sequence shown here is derived from an EMBL/GenBank/DDBJ whole genome shotgun (WGS) entry which is preliminary data.</text>
</comment>
<dbReference type="GO" id="GO:0046872">
    <property type="term" value="F:metal ion binding"/>
    <property type="evidence" value="ECO:0007669"/>
    <property type="project" value="UniProtKB-KW"/>
</dbReference>
<evidence type="ECO:0000313" key="5">
    <source>
        <dbReference type="EMBL" id="KAJ3585304.1"/>
    </source>
</evidence>
<dbReference type="SUPFAM" id="SSF56436">
    <property type="entry name" value="C-type lectin-like"/>
    <property type="match status" value="2"/>
</dbReference>
<evidence type="ECO:0000256" key="3">
    <source>
        <dbReference type="ARBA" id="ARBA00023157"/>
    </source>
</evidence>
<feature type="domain" description="C-type lectin" evidence="4">
    <location>
        <begin position="397"/>
        <end position="519"/>
    </location>
</feature>
<dbReference type="Proteomes" id="UP001148018">
    <property type="component" value="Unassembled WGS sequence"/>
</dbReference>
<dbReference type="InterPro" id="IPR008979">
    <property type="entry name" value="Galactose-bd-like_sf"/>
</dbReference>
<dbReference type="Gene3D" id="3.10.100.10">
    <property type="entry name" value="Mannose-Binding Protein A, subunit A"/>
    <property type="match status" value="2"/>
</dbReference>
<sequence length="699" mass="79277">MLQSSSQNTRVNVAYRRMMSCPTPYYSTSWMTDGNPGTCSSVKCINWWVDLVGTYNVVDVVITKKEGSSTQGIEIHIGNSHSNNGQDNPRCAVISAFTATTVTFRCNMKGRYVSTHRPGTTGFYLCDVKVYGDFVIQRDTALEGLTWWSSRARKFRGCVTSKASSNPVFRIDLHKMYRIEAVVIRPKTTENFHHSGIHVGLSPNGLSNARVLFVDAESGIKTYSYNFTDVEGRYVFVLLPGSNKTLALCDVKVYGMAIENVALKGVTARSSRDPEINDSVSWLIDTRLDTYVSTPGAFEWMRVDLLVPHTVTAIQVFLESDCCTMVEVRLGNSLENDGNNNTRCGSVMNGTGLVNCSGRQGRYVNLYSSTGGLKVSEVEVYGQKERFNYGLTHDYCYEAQCSRHIVVPAKSLDWAQAREYCRQRYTDLVIINNAQDMNRVYDMMGGLDNHRAFWIGLSQGVPTWTWALWDEARYGAQTFRNWEGGEPVSQHGKYLCAAMATTGKWKGVECHVRNFFICHDGSPKVQQKLVLVARAMTFQQARDYCGAHHTDLALIRDATDNQEVQDMVPERTLVWIGLYAEPWAWVDRSASSFRYWLKTPSYWSLNATGLQHCVYMWKGKWSWRPCSVKAPFLCYSFKKKHMLRMQLESDLDLSDPIVQQLVLEKLKAQMKLKDISNFKIRWRRIEKAGAIGEGGRREL</sequence>